<comment type="similarity">
    <text evidence="6">Belongs to the cytochrome P450 family.</text>
</comment>
<keyword evidence="7" id="KW-0472">Membrane</keyword>
<dbReference type="InterPro" id="IPR017972">
    <property type="entry name" value="Cyt_P450_CS"/>
</dbReference>
<dbReference type="PANTHER" id="PTHR47947:SF13">
    <property type="entry name" value="CYTOCHROME P450, FAMILY 81, SUBFAMILY K, POLYPEPTIDE 1-RELATED"/>
    <property type="match status" value="1"/>
</dbReference>
<keyword evidence="3 6" id="KW-0560">Oxidoreductase</keyword>
<accession>A0AAP0EH66</accession>
<evidence type="ECO:0000256" key="4">
    <source>
        <dbReference type="ARBA" id="ARBA00023004"/>
    </source>
</evidence>
<dbReference type="GO" id="GO:0044550">
    <property type="term" value="P:secondary metabolite biosynthetic process"/>
    <property type="evidence" value="ECO:0007669"/>
    <property type="project" value="UniProtKB-ARBA"/>
</dbReference>
<evidence type="ECO:0000313" key="9">
    <source>
        <dbReference type="Proteomes" id="UP001420932"/>
    </source>
</evidence>
<dbReference type="Proteomes" id="UP001420932">
    <property type="component" value="Unassembled WGS sequence"/>
</dbReference>
<keyword evidence="7" id="KW-1133">Transmembrane helix</keyword>
<dbReference type="GO" id="GO:0020037">
    <property type="term" value="F:heme binding"/>
    <property type="evidence" value="ECO:0007669"/>
    <property type="project" value="InterPro"/>
</dbReference>
<evidence type="ECO:0000256" key="6">
    <source>
        <dbReference type="RuleBase" id="RU000461"/>
    </source>
</evidence>
<dbReference type="AlphaFoldDB" id="A0AAP0EH66"/>
<keyword evidence="4 5" id="KW-0408">Iron</keyword>
<feature type="binding site" description="axial binding residue" evidence="5">
    <location>
        <position position="488"/>
    </location>
    <ligand>
        <name>heme</name>
        <dbReference type="ChEBI" id="CHEBI:30413"/>
    </ligand>
    <ligandPart>
        <name>Fe</name>
        <dbReference type="ChEBI" id="CHEBI:18248"/>
    </ligandPart>
</feature>
<evidence type="ECO:0000256" key="1">
    <source>
        <dbReference type="ARBA" id="ARBA00022617"/>
    </source>
</evidence>
<dbReference type="Gene3D" id="1.10.630.10">
    <property type="entry name" value="Cytochrome P450"/>
    <property type="match status" value="1"/>
</dbReference>
<feature type="transmembrane region" description="Helical" evidence="7">
    <location>
        <begin position="18"/>
        <end position="35"/>
    </location>
</feature>
<evidence type="ECO:0008006" key="10">
    <source>
        <dbReference type="Google" id="ProtNLM"/>
    </source>
</evidence>
<dbReference type="EMBL" id="JBBNAF010000012">
    <property type="protein sequence ID" value="KAK9093430.1"/>
    <property type="molecule type" value="Genomic_DNA"/>
</dbReference>
<dbReference type="PRINTS" id="PR00385">
    <property type="entry name" value="P450"/>
</dbReference>
<dbReference type="GO" id="GO:0004497">
    <property type="term" value="F:monooxygenase activity"/>
    <property type="evidence" value="ECO:0007669"/>
    <property type="project" value="UniProtKB-KW"/>
</dbReference>
<dbReference type="InterPro" id="IPR050651">
    <property type="entry name" value="Plant_Cytochrome_P450_Monoox"/>
</dbReference>
<keyword evidence="2 5" id="KW-0479">Metal-binding</keyword>
<dbReference type="SUPFAM" id="SSF48264">
    <property type="entry name" value="Cytochrome P450"/>
    <property type="match status" value="1"/>
</dbReference>
<evidence type="ECO:0000256" key="2">
    <source>
        <dbReference type="ARBA" id="ARBA00022723"/>
    </source>
</evidence>
<keyword evidence="6" id="KW-0503">Monooxygenase</keyword>
<dbReference type="PANTHER" id="PTHR47947">
    <property type="entry name" value="CYTOCHROME P450 82C3-RELATED"/>
    <property type="match status" value="1"/>
</dbReference>
<feature type="transmembrane region" description="Helical" evidence="7">
    <location>
        <begin position="56"/>
        <end position="78"/>
    </location>
</feature>
<dbReference type="GO" id="GO:0005506">
    <property type="term" value="F:iron ion binding"/>
    <property type="evidence" value="ECO:0007669"/>
    <property type="project" value="InterPro"/>
</dbReference>
<evidence type="ECO:0000256" key="7">
    <source>
        <dbReference type="SAM" id="Phobius"/>
    </source>
</evidence>
<evidence type="ECO:0000313" key="8">
    <source>
        <dbReference type="EMBL" id="KAK9093430.1"/>
    </source>
</evidence>
<dbReference type="GO" id="GO:0016705">
    <property type="term" value="F:oxidoreductase activity, acting on paired donors, with incorporation or reduction of molecular oxygen"/>
    <property type="evidence" value="ECO:0007669"/>
    <property type="project" value="InterPro"/>
</dbReference>
<dbReference type="InterPro" id="IPR001128">
    <property type="entry name" value="Cyt_P450"/>
</dbReference>
<keyword evidence="1 5" id="KW-0349">Heme</keyword>
<dbReference type="InterPro" id="IPR036396">
    <property type="entry name" value="Cyt_P450_sf"/>
</dbReference>
<protein>
    <recommendedName>
        <fullName evidence="10">Cytochrome P450</fullName>
    </recommendedName>
</protein>
<dbReference type="Pfam" id="PF00067">
    <property type="entry name" value="p450"/>
    <property type="match status" value="1"/>
</dbReference>
<proteinExistence type="inferred from homology"/>
<dbReference type="PROSITE" id="PS00086">
    <property type="entry name" value="CYTOCHROME_P450"/>
    <property type="match status" value="1"/>
</dbReference>
<comment type="cofactor">
    <cofactor evidence="5">
        <name>heme</name>
        <dbReference type="ChEBI" id="CHEBI:30413"/>
    </cofactor>
</comment>
<gene>
    <name evidence="8" type="ORF">Syun_028341</name>
</gene>
<comment type="caution">
    <text evidence="8">The sequence shown here is derived from an EMBL/GenBank/DDBJ whole genome shotgun (WGS) entry which is preliminary data.</text>
</comment>
<reference evidence="8 9" key="1">
    <citation type="submission" date="2024-01" db="EMBL/GenBank/DDBJ databases">
        <title>Genome assemblies of Stephania.</title>
        <authorList>
            <person name="Yang L."/>
        </authorList>
    </citation>
    <scope>NUCLEOTIDE SEQUENCE [LARGE SCALE GENOMIC DNA]</scope>
    <source>
        <strain evidence="8">YNDBR</strain>
        <tissue evidence="8">Leaf</tissue>
    </source>
</reference>
<keyword evidence="7" id="KW-0812">Transmembrane</keyword>
<dbReference type="InterPro" id="IPR002401">
    <property type="entry name" value="Cyt_P450_E_grp-I"/>
</dbReference>
<evidence type="ECO:0000256" key="3">
    <source>
        <dbReference type="ARBA" id="ARBA00023002"/>
    </source>
</evidence>
<name>A0AAP0EH66_9MAGN</name>
<dbReference type="PRINTS" id="PR00463">
    <property type="entry name" value="EP450I"/>
</dbReference>
<keyword evidence="9" id="KW-1185">Reference proteome</keyword>
<organism evidence="8 9">
    <name type="scientific">Stephania yunnanensis</name>
    <dbReference type="NCBI Taxonomy" id="152371"/>
    <lineage>
        <taxon>Eukaryota</taxon>
        <taxon>Viridiplantae</taxon>
        <taxon>Streptophyta</taxon>
        <taxon>Embryophyta</taxon>
        <taxon>Tracheophyta</taxon>
        <taxon>Spermatophyta</taxon>
        <taxon>Magnoliopsida</taxon>
        <taxon>Ranunculales</taxon>
        <taxon>Menispermaceae</taxon>
        <taxon>Menispermoideae</taxon>
        <taxon>Cissampelideae</taxon>
        <taxon>Stephania</taxon>
    </lineage>
</organism>
<evidence type="ECO:0000256" key="5">
    <source>
        <dbReference type="PIRSR" id="PIRSR602401-1"/>
    </source>
</evidence>
<sequence length="552" mass="62826">MVGREEPGRLIGRVGGRWWWMMTMALSVAEGWHWRQRVMRRRCGGDVYARSSHYHQFFLLMDFLFILFFITTLALTVYKLRLIKPIKKNLPPSPPGALPIIGHLRLVLSATPFHRTLQAISSNSTQYADYMLLKLGVRNVIVLSSPHAVEECIHKNDVAFANRPHSIAFDYYSYNYSQISMTDYGPHWRNLRRLTATNIFSSTSLHASSDVRHDAVRCLLRDLYKSTTNIGAPRKIDLKLKFFELTFNSIMSMLTGQPIGEGLCHTKGNNWFFDVLRGAKVKKSLAASSKNRDAYFEEMIERYRSNCLAKKKPKSILDVLLSLQQEHPEQYNHVIIKGIILAMFIGAADTTTMTLEWAMSLLLNNPETLQKALNELDHNIEPHCLLEDSNLSNLPYIQSIIQETLRLFPPAPFLFPHASASECKVDQYDVPSGTIIVANAWAIHRDPKLWSEPNKFMPERFMQLQSLGQGNINNKFKFIPFGIGRRGCPGDGLAMHTITLALGSVLRCFEWEKIGDEPIDTSEGVQFLLPKAKALEALCKPRSEMLNVLCQI</sequence>